<dbReference type="EMBL" id="LRBV02000010">
    <property type="status" value="NOT_ANNOTATED_CDS"/>
    <property type="molecule type" value="Genomic_DNA"/>
</dbReference>
<name>A0A7N2RBY5_QUELO</name>
<dbReference type="InParanoid" id="A0A7N2RBY5"/>
<sequence length="109" mass="12209">MNYPSAIVSTNLMHLNLLSKMVGLCETRKEEVVLKILKDEKENAASGDWLMEICVKKGVLIKDDLASLKAVCDKIEELDNKDKENLAASVVKMAFHHSKISFVVVYESL</sequence>
<reference evidence="1" key="2">
    <citation type="submission" date="2021-01" db="UniProtKB">
        <authorList>
            <consortium name="EnsemblPlants"/>
        </authorList>
    </citation>
    <scope>IDENTIFICATION</scope>
</reference>
<dbReference type="AlphaFoldDB" id="A0A7N2RBY5"/>
<reference evidence="1 2" key="1">
    <citation type="journal article" date="2016" name="G3 (Bethesda)">
        <title>First Draft Assembly and Annotation of the Genome of a California Endemic Oak Quercus lobata Nee (Fagaceae).</title>
        <authorList>
            <person name="Sork V.L."/>
            <person name="Fitz-Gibbon S.T."/>
            <person name="Puiu D."/>
            <person name="Crepeau M."/>
            <person name="Gugger P.F."/>
            <person name="Sherman R."/>
            <person name="Stevens K."/>
            <person name="Langley C.H."/>
            <person name="Pellegrini M."/>
            <person name="Salzberg S.L."/>
        </authorList>
    </citation>
    <scope>NUCLEOTIDE SEQUENCE [LARGE SCALE GENOMIC DNA]</scope>
    <source>
        <strain evidence="1 2">cv. SW786</strain>
    </source>
</reference>
<evidence type="ECO:0000313" key="2">
    <source>
        <dbReference type="Proteomes" id="UP000594261"/>
    </source>
</evidence>
<keyword evidence="2" id="KW-1185">Reference proteome</keyword>
<evidence type="ECO:0000313" key="1">
    <source>
        <dbReference type="EnsemblPlants" id="QL10p018850:mrna"/>
    </source>
</evidence>
<accession>A0A7N2RBY5</accession>
<dbReference type="EnsemblPlants" id="QL10p018850:mrna">
    <property type="protein sequence ID" value="QL10p018850:mrna"/>
    <property type="gene ID" value="QL10p018850"/>
</dbReference>
<organism evidence="1 2">
    <name type="scientific">Quercus lobata</name>
    <name type="common">Valley oak</name>
    <dbReference type="NCBI Taxonomy" id="97700"/>
    <lineage>
        <taxon>Eukaryota</taxon>
        <taxon>Viridiplantae</taxon>
        <taxon>Streptophyta</taxon>
        <taxon>Embryophyta</taxon>
        <taxon>Tracheophyta</taxon>
        <taxon>Spermatophyta</taxon>
        <taxon>Magnoliopsida</taxon>
        <taxon>eudicotyledons</taxon>
        <taxon>Gunneridae</taxon>
        <taxon>Pentapetalae</taxon>
        <taxon>rosids</taxon>
        <taxon>fabids</taxon>
        <taxon>Fagales</taxon>
        <taxon>Fagaceae</taxon>
        <taxon>Quercus</taxon>
    </lineage>
</organism>
<dbReference type="Gramene" id="QL10p018850:mrna">
    <property type="protein sequence ID" value="QL10p018850:mrna"/>
    <property type="gene ID" value="QL10p018850"/>
</dbReference>
<protein>
    <submittedName>
        <fullName evidence="1">Uncharacterized protein</fullName>
    </submittedName>
</protein>
<dbReference type="Proteomes" id="UP000594261">
    <property type="component" value="Chromosome 10"/>
</dbReference>
<proteinExistence type="predicted"/>